<dbReference type="EMBL" id="JACXVP010000004">
    <property type="protein sequence ID" value="KAG5610862.1"/>
    <property type="molecule type" value="Genomic_DNA"/>
</dbReference>
<gene>
    <name evidence="2" type="ORF">H5410_022143</name>
</gene>
<evidence type="ECO:0000313" key="2">
    <source>
        <dbReference type="EMBL" id="KAG5610862.1"/>
    </source>
</evidence>
<keyword evidence="3" id="KW-1185">Reference proteome</keyword>
<dbReference type="AlphaFoldDB" id="A0A9J5ZIV2"/>
<reference evidence="2 3" key="1">
    <citation type="submission" date="2020-09" db="EMBL/GenBank/DDBJ databases">
        <title>De no assembly of potato wild relative species, Solanum commersonii.</title>
        <authorList>
            <person name="Cho K."/>
        </authorList>
    </citation>
    <scope>NUCLEOTIDE SEQUENCE [LARGE SCALE GENOMIC DNA]</scope>
    <source>
        <strain evidence="2">LZ3.2</strain>
        <tissue evidence="2">Leaf</tissue>
    </source>
</reference>
<feature type="region of interest" description="Disordered" evidence="1">
    <location>
        <begin position="1"/>
        <end position="24"/>
    </location>
</feature>
<evidence type="ECO:0000313" key="3">
    <source>
        <dbReference type="Proteomes" id="UP000824120"/>
    </source>
</evidence>
<accession>A0A9J5ZIV2</accession>
<sequence length="93" mass="10567">MIDSTPLYASAPSQDVGSVPPKQEQYAYDPSYQFQNATYDNDQFSNPSYKCENADDQFSNPSYQLDNADGNTLEGLQQMEQQAPIEIDYDFDF</sequence>
<protein>
    <submittedName>
        <fullName evidence="2">Uncharacterized protein</fullName>
    </submittedName>
</protein>
<comment type="caution">
    <text evidence="2">The sequence shown here is derived from an EMBL/GenBank/DDBJ whole genome shotgun (WGS) entry which is preliminary data.</text>
</comment>
<dbReference type="OrthoDB" id="10407349at2759"/>
<name>A0A9J5ZIV2_SOLCO</name>
<dbReference type="Proteomes" id="UP000824120">
    <property type="component" value="Chromosome 4"/>
</dbReference>
<organism evidence="2 3">
    <name type="scientific">Solanum commersonii</name>
    <name type="common">Commerson's wild potato</name>
    <name type="synonym">Commerson's nightshade</name>
    <dbReference type="NCBI Taxonomy" id="4109"/>
    <lineage>
        <taxon>Eukaryota</taxon>
        <taxon>Viridiplantae</taxon>
        <taxon>Streptophyta</taxon>
        <taxon>Embryophyta</taxon>
        <taxon>Tracheophyta</taxon>
        <taxon>Spermatophyta</taxon>
        <taxon>Magnoliopsida</taxon>
        <taxon>eudicotyledons</taxon>
        <taxon>Gunneridae</taxon>
        <taxon>Pentapetalae</taxon>
        <taxon>asterids</taxon>
        <taxon>lamiids</taxon>
        <taxon>Solanales</taxon>
        <taxon>Solanaceae</taxon>
        <taxon>Solanoideae</taxon>
        <taxon>Solaneae</taxon>
        <taxon>Solanum</taxon>
    </lineage>
</organism>
<proteinExistence type="predicted"/>
<evidence type="ECO:0000256" key="1">
    <source>
        <dbReference type="SAM" id="MobiDB-lite"/>
    </source>
</evidence>